<evidence type="ECO:0000256" key="8">
    <source>
        <dbReference type="ARBA" id="ARBA00023141"/>
    </source>
</evidence>
<dbReference type="PANTHER" id="PTHR42894">
    <property type="entry name" value="N-(5'-PHOSPHORIBOSYL)ANTHRANILATE ISOMERASE"/>
    <property type="match status" value="1"/>
</dbReference>
<gene>
    <name evidence="10" type="primary">trpF</name>
    <name evidence="12" type="ORF">NM125_14385</name>
</gene>
<comment type="caution">
    <text evidence="12">The sequence shown here is derived from an EMBL/GenBank/DDBJ whole genome shotgun (WGS) entry which is preliminary data.</text>
</comment>
<dbReference type="GO" id="GO:0004640">
    <property type="term" value="F:phosphoribosylanthranilate isomerase activity"/>
    <property type="evidence" value="ECO:0007669"/>
    <property type="project" value="UniProtKB-UniRule"/>
</dbReference>
<evidence type="ECO:0000256" key="4">
    <source>
        <dbReference type="ARBA" id="ARBA00012572"/>
    </source>
</evidence>
<evidence type="ECO:0000259" key="11">
    <source>
        <dbReference type="Pfam" id="PF00697"/>
    </source>
</evidence>
<sequence>MTAQNHRTRIKICGITNLEDARFAAGALVDYLGFIFYENSPRYIEPGEAGAVINWLEGPEKVGVFVNQPLDDVNRIAKETGLDYVQLHGDESVEYCELVEKPIIKVIHIQQETVPYLLKHQIDQYSEVADFLLFDTKIDGLWGGTGKSFDWDMLNEADIDIPFFLSGGLNAENIHEAINTVQPYAVDISSSLEQKPGLKDFEKIEAFMDQMRALEAN</sequence>
<dbReference type="NCBIfam" id="NF002298">
    <property type="entry name" value="PRK01222.1-4"/>
    <property type="match status" value="1"/>
</dbReference>
<dbReference type="CDD" id="cd00405">
    <property type="entry name" value="PRAI"/>
    <property type="match status" value="1"/>
</dbReference>
<keyword evidence="9 10" id="KW-0413">Isomerase</keyword>
<dbReference type="Proteomes" id="UP001139125">
    <property type="component" value="Unassembled WGS sequence"/>
</dbReference>
<evidence type="ECO:0000256" key="10">
    <source>
        <dbReference type="HAMAP-Rule" id="MF_00135"/>
    </source>
</evidence>
<comment type="catalytic activity">
    <reaction evidence="1 10">
        <text>N-(5-phospho-beta-D-ribosyl)anthranilate = 1-(2-carboxyphenylamino)-1-deoxy-D-ribulose 5-phosphate</text>
        <dbReference type="Rhea" id="RHEA:21540"/>
        <dbReference type="ChEBI" id="CHEBI:18277"/>
        <dbReference type="ChEBI" id="CHEBI:58613"/>
        <dbReference type="EC" id="5.3.1.24"/>
    </reaction>
</comment>
<evidence type="ECO:0000313" key="13">
    <source>
        <dbReference type="Proteomes" id="UP001139125"/>
    </source>
</evidence>
<keyword evidence="8 10" id="KW-0057">Aromatic amino acid biosynthesis</keyword>
<dbReference type="InterPro" id="IPR044643">
    <property type="entry name" value="TrpF_fam"/>
</dbReference>
<dbReference type="SUPFAM" id="SSF51366">
    <property type="entry name" value="Ribulose-phoshate binding barrel"/>
    <property type="match status" value="1"/>
</dbReference>
<dbReference type="Pfam" id="PF00697">
    <property type="entry name" value="PRAI"/>
    <property type="match status" value="1"/>
</dbReference>
<dbReference type="FunFam" id="3.20.20.70:FF:000075">
    <property type="entry name" value="Tryptophan biosynthesis protein TRP1"/>
    <property type="match status" value="1"/>
</dbReference>
<proteinExistence type="inferred from homology"/>
<evidence type="ECO:0000256" key="9">
    <source>
        <dbReference type="ARBA" id="ARBA00023235"/>
    </source>
</evidence>
<keyword evidence="13" id="KW-1185">Reference proteome</keyword>
<evidence type="ECO:0000256" key="2">
    <source>
        <dbReference type="ARBA" id="ARBA00004664"/>
    </source>
</evidence>
<accession>A0A9X2L5K9</accession>
<protein>
    <recommendedName>
        <fullName evidence="5 10">N-(5'-phosphoribosyl)anthranilate isomerase</fullName>
        <shortName evidence="10">PRAI</shortName>
        <ecNumber evidence="4 10">5.3.1.24</ecNumber>
    </recommendedName>
</protein>
<organism evidence="12 13">
    <name type="scientific">Gracilimonas sediminicola</name>
    <dbReference type="NCBI Taxonomy" id="2952158"/>
    <lineage>
        <taxon>Bacteria</taxon>
        <taxon>Pseudomonadati</taxon>
        <taxon>Balneolota</taxon>
        <taxon>Balneolia</taxon>
        <taxon>Balneolales</taxon>
        <taxon>Balneolaceae</taxon>
        <taxon>Gracilimonas</taxon>
    </lineage>
</organism>
<name>A0A9X2L5K9_9BACT</name>
<comment type="similarity">
    <text evidence="3 10">Belongs to the TrpF family.</text>
</comment>
<dbReference type="Gene3D" id="3.20.20.70">
    <property type="entry name" value="Aldolase class I"/>
    <property type="match status" value="1"/>
</dbReference>
<dbReference type="EMBL" id="JANDBC010000003">
    <property type="protein sequence ID" value="MCP9292774.1"/>
    <property type="molecule type" value="Genomic_DNA"/>
</dbReference>
<evidence type="ECO:0000256" key="5">
    <source>
        <dbReference type="ARBA" id="ARBA00022272"/>
    </source>
</evidence>
<feature type="domain" description="N-(5'phosphoribosyl) anthranilate isomerase (PRAI)" evidence="11">
    <location>
        <begin position="10"/>
        <end position="209"/>
    </location>
</feature>
<evidence type="ECO:0000256" key="1">
    <source>
        <dbReference type="ARBA" id="ARBA00001164"/>
    </source>
</evidence>
<comment type="pathway">
    <text evidence="2 10">Amino-acid biosynthesis; L-tryptophan biosynthesis; L-tryptophan from chorismate: step 3/5.</text>
</comment>
<keyword evidence="6 10" id="KW-0028">Amino-acid biosynthesis</keyword>
<dbReference type="GO" id="GO:0000162">
    <property type="term" value="P:L-tryptophan biosynthetic process"/>
    <property type="evidence" value="ECO:0007669"/>
    <property type="project" value="UniProtKB-UniRule"/>
</dbReference>
<dbReference type="PANTHER" id="PTHR42894:SF1">
    <property type="entry name" value="N-(5'-PHOSPHORIBOSYL)ANTHRANILATE ISOMERASE"/>
    <property type="match status" value="1"/>
</dbReference>
<dbReference type="InterPro" id="IPR013785">
    <property type="entry name" value="Aldolase_TIM"/>
</dbReference>
<evidence type="ECO:0000313" key="12">
    <source>
        <dbReference type="EMBL" id="MCP9292774.1"/>
    </source>
</evidence>
<dbReference type="InterPro" id="IPR011060">
    <property type="entry name" value="RibuloseP-bd_barrel"/>
</dbReference>
<evidence type="ECO:0000256" key="6">
    <source>
        <dbReference type="ARBA" id="ARBA00022605"/>
    </source>
</evidence>
<dbReference type="RefSeq" id="WP_255135673.1">
    <property type="nucleotide sequence ID" value="NZ_JANDBC010000003.1"/>
</dbReference>
<evidence type="ECO:0000256" key="3">
    <source>
        <dbReference type="ARBA" id="ARBA00007571"/>
    </source>
</evidence>
<dbReference type="EC" id="5.3.1.24" evidence="4 10"/>
<dbReference type="AlphaFoldDB" id="A0A9X2L5K9"/>
<reference evidence="12" key="1">
    <citation type="submission" date="2022-06" db="EMBL/GenBank/DDBJ databases">
        <title>Gracilimonas sp. CAU 1638 isolated from sea sediment.</title>
        <authorList>
            <person name="Kim W."/>
        </authorList>
    </citation>
    <scope>NUCLEOTIDE SEQUENCE</scope>
    <source>
        <strain evidence="12">CAU 1638</strain>
    </source>
</reference>
<dbReference type="InterPro" id="IPR001240">
    <property type="entry name" value="PRAI_dom"/>
</dbReference>
<dbReference type="HAMAP" id="MF_00135">
    <property type="entry name" value="PRAI"/>
    <property type="match status" value="1"/>
</dbReference>
<keyword evidence="7 10" id="KW-0822">Tryptophan biosynthesis</keyword>
<evidence type="ECO:0000256" key="7">
    <source>
        <dbReference type="ARBA" id="ARBA00022822"/>
    </source>
</evidence>